<evidence type="ECO:0000256" key="1">
    <source>
        <dbReference type="SAM" id="Phobius"/>
    </source>
</evidence>
<feature type="domain" description="MaoC-like" evidence="2">
    <location>
        <begin position="15"/>
        <end position="118"/>
    </location>
</feature>
<evidence type="ECO:0000313" key="3">
    <source>
        <dbReference type="EMBL" id="GGP19043.1"/>
    </source>
</evidence>
<keyword evidence="1" id="KW-0812">Transmembrane</keyword>
<reference evidence="3" key="1">
    <citation type="journal article" date="2014" name="Int. J. Syst. Evol. Microbiol.">
        <title>Complete genome sequence of Corynebacterium casei LMG S-19264T (=DSM 44701T), isolated from a smear-ripened cheese.</title>
        <authorList>
            <consortium name="US DOE Joint Genome Institute (JGI-PGF)"/>
            <person name="Walter F."/>
            <person name="Albersmeier A."/>
            <person name="Kalinowski J."/>
            <person name="Ruckert C."/>
        </authorList>
    </citation>
    <scope>NUCLEOTIDE SEQUENCE</scope>
    <source>
        <strain evidence="3">JCM 10088</strain>
    </source>
</reference>
<dbReference type="RefSeq" id="WP_188595530.1">
    <property type="nucleotide sequence ID" value="NZ_BMNL01000001.1"/>
</dbReference>
<dbReference type="InterPro" id="IPR029069">
    <property type="entry name" value="HotDog_dom_sf"/>
</dbReference>
<gene>
    <name evidence="3" type="ORF">GCM10007981_01130</name>
</gene>
<comment type="caution">
    <text evidence="3">The sequence shown here is derived from an EMBL/GenBank/DDBJ whole genome shotgun (WGS) entry which is preliminary data.</text>
</comment>
<dbReference type="SUPFAM" id="SSF54637">
    <property type="entry name" value="Thioesterase/thiol ester dehydrase-isomerase"/>
    <property type="match status" value="1"/>
</dbReference>
<keyword evidence="1" id="KW-0472">Membrane</keyword>
<sequence length="158" mass="16910">MPLGKPPYSFDDFQVGMRIESPGLTVTEAHIIQFAGLTGDFNPIHVDEEFARGTVFGGRVAHGLLTLSLSIGLFAPLVAGTTIALLEASARFLKPVRAGDTIHVASEVVSKRPSDKYDGGVVEFRHEVRNQRGEVVATAETRLLISRGPANSIGNARS</sequence>
<proteinExistence type="predicted"/>
<name>A0A830GVD5_9CREN</name>
<evidence type="ECO:0000259" key="2">
    <source>
        <dbReference type="Pfam" id="PF01575"/>
    </source>
</evidence>
<keyword evidence="4" id="KW-1185">Reference proteome</keyword>
<evidence type="ECO:0000313" key="4">
    <source>
        <dbReference type="Proteomes" id="UP000610960"/>
    </source>
</evidence>
<dbReference type="InterPro" id="IPR002539">
    <property type="entry name" value="MaoC-like_dom"/>
</dbReference>
<reference evidence="3" key="2">
    <citation type="submission" date="2020-09" db="EMBL/GenBank/DDBJ databases">
        <authorList>
            <person name="Sun Q."/>
            <person name="Ohkuma M."/>
        </authorList>
    </citation>
    <scope>NUCLEOTIDE SEQUENCE</scope>
    <source>
        <strain evidence="3">JCM 10088</strain>
    </source>
</reference>
<dbReference type="OrthoDB" id="51509at2157"/>
<dbReference type="Proteomes" id="UP000610960">
    <property type="component" value="Unassembled WGS sequence"/>
</dbReference>
<dbReference type="PANTHER" id="PTHR43664">
    <property type="entry name" value="MONOAMINE OXIDASE-RELATED"/>
    <property type="match status" value="1"/>
</dbReference>
<organism evidence="3 4">
    <name type="scientific">Thermocladium modestius</name>
    <dbReference type="NCBI Taxonomy" id="62609"/>
    <lineage>
        <taxon>Archaea</taxon>
        <taxon>Thermoproteota</taxon>
        <taxon>Thermoprotei</taxon>
        <taxon>Thermoproteales</taxon>
        <taxon>Thermoproteaceae</taxon>
        <taxon>Thermocladium</taxon>
    </lineage>
</organism>
<protein>
    <submittedName>
        <fullName evidence="3">MaoC family dehydratase</fullName>
    </submittedName>
</protein>
<accession>A0A830GVD5</accession>
<dbReference type="InterPro" id="IPR052342">
    <property type="entry name" value="MCH/BMMD"/>
</dbReference>
<dbReference type="AlphaFoldDB" id="A0A830GVD5"/>
<keyword evidence="1" id="KW-1133">Transmembrane helix</keyword>
<feature type="transmembrane region" description="Helical" evidence="1">
    <location>
        <begin position="64"/>
        <end position="86"/>
    </location>
</feature>
<dbReference type="Pfam" id="PF01575">
    <property type="entry name" value="MaoC_dehydratas"/>
    <property type="match status" value="1"/>
</dbReference>
<dbReference type="EMBL" id="BMNL01000001">
    <property type="protein sequence ID" value="GGP19043.1"/>
    <property type="molecule type" value="Genomic_DNA"/>
</dbReference>
<dbReference type="PANTHER" id="PTHR43664:SF1">
    <property type="entry name" value="BETA-METHYLMALYL-COA DEHYDRATASE"/>
    <property type="match status" value="1"/>
</dbReference>
<dbReference type="Gene3D" id="3.10.129.10">
    <property type="entry name" value="Hotdog Thioesterase"/>
    <property type="match status" value="1"/>
</dbReference>